<evidence type="ECO:0000256" key="8">
    <source>
        <dbReference type="HAMAP-Rule" id="MF_00500"/>
    </source>
</evidence>
<sequence length="91" mass="10431">MPNHKSAIKRVKQTKKRNLRNTSNVSAMKTFMKKFISAAENKDMDNIEKLFKINVAFIMKLASKHVIHKNNAARKVSKITKLYNSVKSVKA</sequence>
<reference evidence="9 10" key="1">
    <citation type="journal article" date="2019" name="ISME J.">
        <title>Insights into ecological role of a new deltaproteobacterial order Candidatus Acidulodesulfobacterales by metagenomics and metatranscriptomics.</title>
        <authorList>
            <person name="Tan S."/>
            <person name="Liu J."/>
            <person name="Fang Y."/>
            <person name="Hedlund B.P."/>
            <person name="Lian Z.H."/>
            <person name="Huang L.Y."/>
            <person name="Li J.T."/>
            <person name="Huang L.N."/>
            <person name="Li W.J."/>
            <person name="Jiang H.C."/>
            <person name="Dong H.L."/>
            <person name="Shu W.S."/>
        </authorList>
    </citation>
    <scope>NUCLEOTIDE SEQUENCE [LARGE SCALE GENOMIC DNA]</scope>
    <source>
        <strain evidence="9">AP1</strain>
    </source>
</reference>
<keyword evidence="4 8" id="KW-0694">RNA-binding</keyword>
<dbReference type="GO" id="GO:0006412">
    <property type="term" value="P:translation"/>
    <property type="evidence" value="ECO:0007669"/>
    <property type="project" value="UniProtKB-UniRule"/>
</dbReference>
<dbReference type="GO" id="GO:0070181">
    <property type="term" value="F:small ribosomal subunit rRNA binding"/>
    <property type="evidence" value="ECO:0007669"/>
    <property type="project" value="TreeGrafter"/>
</dbReference>
<dbReference type="InterPro" id="IPR002583">
    <property type="entry name" value="Ribosomal_bS20"/>
</dbReference>
<keyword evidence="3 8" id="KW-0699">rRNA-binding</keyword>
<dbReference type="EMBL" id="SGBB01000011">
    <property type="protein sequence ID" value="RZD18268.1"/>
    <property type="molecule type" value="Genomic_DNA"/>
</dbReference>
<evidence type="ECO:0000256" key="3">
    <source>
        <dbReference type="ARBA" id="ARBA00022730"/>
    </source>
</evidence>
<dbReference type="Gene3D" id="1.20.58.110">
    <property type="entry name" value="Ribosomal protein S20"/>
    <property type="match status" value="1"/>
</dbReference>
<name>A0A519BLW4_9DELT</name>
<accession>A0A519BLW4</accession>
<keyword evidence="5 8" id="KW-0689">Ribosomal protein</keyword>
<comment type="function">
    <text evidence="1 8">Binds directly to 16S ribosomal RNA.</text>
</comment>
<dbReference type="InterPro" id="IPR036510">
    <property type="entry name" value="Ribosomal_bS20_sf"/>
</dbReference>
<gene>
    <name evidence="8" type="primary">rpsT</name>
    <name evidence="9" type="ORF">EVG15_06600</name>
</gene>
<dbReference type="PANTHER" id="PTHR33398:SF1">
    <property type="entry name" value="SMALL RIBOSOMAL SUBUNIT PROTEIN BS20C"/>
    <property type="match status" value="1"/>
</dbReference>
<comment type="similarity">
    <text evidence="2 8">Belongs to the bacterial ribosomal protein bS20 family.</text>
</comment>
<evidence type="ECO:0000256" key="1">
    <source>
        <dbReference type="ARBA" id="ARBA00003134"/>
    </source>
</evidence>
<dbReference type="FunFam" id="1.20.58.110:FF:000001">
    <property type="entry name" value="30S ribosomal protein S20"/>
    <property type="match status" value="1"/>
</dbReference>
<comment type="caution">
    <text evidence="9">The sequence shown here is derived from an EMBL/GenBank/DDBJ whole genome shotgun (WGS) entry which is preliminary data.</text>
</comment>
<keyword evidence="6 8" id="KW-0687">Ribonucleoprotein</keyword>
<protein>
    <recommendedName>
        <fullName evidence="7 8">Small ribosomal subunit protein bS20</fullName>
    </recommendedName>
</protein>
<evidence type="ECO:0000313" key="10">
    <source>
        <dbReference type="Proteomes" id="UP000319296"/>
    </source>
</evidence>
<evidence type="ECO:0000256" key="4">
    <source>
        <dbReference type="ARBA" id="ARBA00022884"/>
    </source>
</evidence>
<dbReference type="SUPFAM" id="SSF46992">
    <property type="entry name" value="Ribosomal protein S20"/>
    <property type="match status" value="1"/>
</dbReference>
<dbReference type="AlphaFoldDB" id="A0A519BLW4"/>
<evidence type="ECO:0000313" key="9">
    <source>
        <dbReference type="EMBL" id="RZD18268.1"/>
    </source>
</evidence>
<dbReference type="Pfam" id="PF01649">
    <property type="entry name" value="Ribosomal_S20p"/>
    <property type="match status" value="1"/>
</dbReference>
<dbReference type="Proteomes" id="UP000319296">
    <property type="component" value="Unassembled WGS sequence"/>
</dbReference>
<dbReference type="PANTHER" id="PTHR33398">
    <property type="entry name" value="30S RIBOSOMAL PROTEIN S20"/>
    <property type="match status" value="1"/>
</dbReference>
<dbReference type="GO" id="GO:0003735">
    <property type="term" value="F:structural constituent of ribosome"/>
    <property type="evidence" value="ECO:0007669"/>
    <property type="project" value="InterPro"/>
</dbReference>
<evidence type="ECO:0000256" key="2">
    <source>
        <dbReference type="ARBA" id="ARBA00007634"/>
    </source>
</evidence>
<evidence type="ECO:0000256" key="6">
    <source>
        <dbReference type="ARBA" id="ARBA00023274"/>
    </source>
</evidence>
<dbReference type="GO" id="GO:0015935">
    <property type="term" value="C:small ribosomal subunit"/>
    <property type="evidence" value="ECO:0007669"/>
    <property type="project" value="TreeGrafter"/>
</dbReference>
<evidence type="ECO:0000256" key="7">
    <source>
        <dbReference type="ARBA" id="ARBA00035136"/>
    </source>
</evidence>
<evidence type="ECO:0000256" key="5">
    <source>
        <dbReference type="ARBA" id="ARBA00022980"/>
    </source>
</evidence>
<proteinExistence type="inferred from homology"/>
<dbReference type="NCBIfam" id="TIGR00029">
    <property type="entry name" value="S20"/>
    <property type="match status" value="1"/>
</dbReference>
<organism evidence="9 10">
    <name type="scientific">Candidatus Acididesulfobacter diazotrophicus</name>
    <dbReference type="NCBI Taxonomy" id="2597226"/>
    <lineage>
        <taxon>Bacteria</taxon>
        <taxon>Deltaproteobacteria</taxon>
        <taxon>Candidatus Acidulodesulfobacterales</taxon>
        <taxon>Candidatus Acididesulfobacter</taxon>
    </lineage>
</organism>
<dbReference type="HAMAP" id="MF_00500">
    <property type="entry name" value="Ribosomal_bS20"/>
    <property type="match status" value="1"/>
</dbReference>